<evidence type="ECO:0000259" key="3">
    <source>
        <dbReference type="PROSITE" id="PS51371"/>
    </source>
</evidence>
<evidence type="ECO:0000313" key="5">
    <source>
        <dbReference type="Proteomes" id="UP000199628"/>
    </source>
</evidence>
<dbReference type="PROSITE" id="PS51371">
    <property type="entry name" value="CBS"/>
    <property type="match status" value="2"/>
</dbReference>
<name>A0A1G6UWP5_9RHOB</name>
<accession>A0A1G6UWP5</accession>
<dbReference type="Gene3D" id="3.10.580.10">
    <property type="entry name" value="CBS-domain"/>
    <property type="match status" value="1"/>
</dbReference>
<dbReference type="AlphaFoldDB" id="A0A1G6UWP5"/>
<dbReference type="STRING" id="639004.SAMN04488239_107176"/>
<dbReference type="InterPro" id="IPR000644">
    <property type="entry name" value="CBS_dom"/>
</dbReference>
<feature type="domain" description="CBS" evidence="3">
    <location>
        <begin position="72"/>
        <end position="128"/>
    </location>
</feature>
<dbReference type="EMBL" id="FMZV01000007">
    <property type="protein sequence ID" value="SDD45691.1"/>
    <property type="molecule type" value="Genomic_DNA"/>
</dbReference>
<organism evidence="4 5">
    <name type="scientific">Ruegeria marina</name>
    <dbReference type="NCBI Taxonomy" id="639004"/>
    <lineage>
        <taxon>Bacteria</taxon>
        <taxon>Pseudomonadati</taxon>
        <taxon>Pseudomonadota</taxon>
        <taxon>Alphaproteobacteria</taxon>
        <taxon>Rhodobacterales</taxon>
        <taxon>Roseobacteraceae</taxon>
        <taxon>Ruegeria</taxon>
    </lineage>
</organism>
<evidence type="ECO:0000256" key="1">
    <source>
        <dbReference type="ARBA" id="ARBA00023122"/>
    </source>
</evidence>
<dbReference type="PANTHER" id="PTHR43080:SF2">
    <property type="entry name" value="CBS DOMAIN-CONTAINING PROTEIN"/>
    <property type="match status" value="1"/>
</dbReference>
<evidence type="ECO:0000256" key="2">
    <source>
        <dbReference type="PROSITE-ProRule" id="PRU00703"/>
    </source>
</evidence>
<dbReference type="Pfam" id="PF00571">
    <property type="entry name" value="CBS"/>
    <property type="match status" value="2"/>
</dbReference>
<dbReference type="SUPFAM" id="SSF54631">
    <property type="entry name" value="CBS-domain pair"/>
    <property type="match status" value="1"/>
</dbReference>
<keyword evidence="1 2" id="KW-0129">CBS domain</keyword>
<evidence type="ECO:0000313" key="4">
    <source>
        <dbReference type="EMBL" id="SDD45691.1"/>
    </source>
</evidence>
<dbReference type="SMART" id="SM00116">
    <property type="entry name" value="CBS"/>
    <property type="match status" value="2"/>
</dbReference>
<feature type="domain" description="CBS" evidence="3">
    <location>
        <begin position="7"/>
        <end position="66"/>
    </location>
</feature>
<protein>
    <submittedName>
        <fullName evidence="4">CBS domain-containing protein</fullName>
    </submittedName>
</protein>
<gene>
    <name evidence="4" type="ORF">SAMN04488239_107176</name>
</gene>
<sequence length="151" mass="15867">MNVDAVMSSPLITVTPETPIRQAAAIMRENDIGVLPVLDQMQAVGIVTDRDMVICILAGQGNAGDRPVSEAMSSDPISCRESQSIAEAAAMMGDAQVERLLVVDQQARLVGVITVGDIAVNASEILAGQVVGEICEDRGTGERGHGIKLRE</sequence>
<dbReference type="InterPro" id="IPR046342">
    <property type="entry name" value="CBS_dom_sf"/>
</dbReference>
<dbReference type="InterPro" id="IPR051257">
    <property type="entry name" value="Diverse_CBS-Domain"/>
</dbReference>
<dbReference type="Proteomes" id="UP000199628">
    <property type="component" value="Unassembled WGS sequence"/>
</dbReference>
<dbReference type="PANTHER" id="PTHR43080">
    <property type="entry name" value="CBS DOMAIN-CONTAINING PROTEIN CBSX3, MITOCHONDRIAL"/>
    <property type="match status" value="1"/>
</dbReference>
<proteinExistence type="predicted"/>
<keyword evidence="5" id="KW-1185">Reference proteome</keyword>
<reference evidence="5" key="1">
    <citation type="submission" date="2016-10" db="EMBL/GenBank/DDBJ databases">
        <authorList>
            <person name="Varghese N."/>
            <person name="Submissions S."/>
        </authorList>
    </citation>
    <scope>NUCLEOTIDE SEQUENCE [LARGE SCALE GENOMIC DNA]</scope>
    <source>
        <strain evidence="5">CGMCC 1.9108</strain>
    </source>
</reference>